<keyword evidence="2" id="KW-0256">Endoplasmic reticulum</keyword>
<dbReference type="GO" id="GO:0005096">
    <property type="term" value="F:GTPase activator activity"/>
    <property type="evidence" value="ECO:0007669"/>
    <property type="project" value="TreeGrafter"/>
</dbReference>
<keyword evidence="2" id="KW-0968">Cytoplasmic vesicle</keyword>
<dbReference type="PANTHER" id="PTHR11141:SF0">
    <property type="entry name" value="PROTEIN TRANSPORT PROTEIN SEC23"/>
    <property type="match status" value="1"/>
</dbReference>
<dbReference type="Gene3D" id="2.60.40.1670">
    <property type="entry name" value="beta-sandwich domain of Sec23/24"/>
    <property type="match status" value="1"/>
</dbReference>
<dbReference type="InterPro" id="IPR036180">
    <property type="entry name" value="Gelsolin-like_dom_sf"/>
</dbReference>
<comment type="function">
    <text evidence="2">Component of the coat protein complex II (COPII) which promotes the formation of transport vesicles from the endoplasmic reticulum (ER). The coat has two main functions, the physical deformation of the endoplasmic reticulum membrane into vesicles and the selection of cargo molecules.</text>
</comment>
<dbReference type="EMBL" id="JACAZE010000005">
    <property type="protein sequence ID" value="KAF7316847.1"/>
    <property type="molecule type" value="Genomic_DNA"/>
</dbReference>
<comment type="caution">
    <text evidence="3">The sequence shown here is derived from an EMBL/GenBank/DDBJ whole genome shotgun (WGS) entry which is preliminary data.</text>
</comment>
<keyword evidence="2" id="KW-0862">Zinc</keyword>
<dbReference type="Gene3D" id="1.20.120.730">
    <property type="entry name" value="Sec23/Sec24 helical domain"/>
    <property type="match status" value="1"/>
</dbReference>
<dbReference type="GO" id="GO:0030127">
    <property type="term" value="C:COPII vesicle coat"/>
    <property type="evidence" value="ECO:0007669"/>
    <property type="project" value="InterPro"/>
</dbReference>
<dbReference type="SUPFAM" id="SSF81995">
    <property type="entry name" value="beta-sandwich domain of Sec23/24"/>
    <property type="match status" value="1"/>
</dbReference>
<accession>A0A8H6WGI0</accession>
<keyword evidence="2" id="KW-0963">Cytoplasm</keyword>
<keyword evidence="2" id="KW-0333">Golgi apparatus</keyword>
<dbReference type="InterPro" id="IPR037364">
    <property type="entry name" value="Sec23"/>
</dbReference>
<dbReference type="InterPro" id="IPR036175">
    <property type="entry name" value="Sec23/24_helical_dom_sf"/>
</dbReference>
<comment type="subcellular location">
    <subcellularLocation>
        <location evidence="2">Cytoplasm</location>
    </subcellularLocation>
    <subcellularLocation>
        <location evidence="2">Cytoplasmic vesicle</location>
        <location evidence="2">COPII-coated vesicle membrane</location>
        <topology evidence="2">Peripheral membrane protein</topology>
        <orientation evidence="2">Cytoplasmic side</orientation>
    </subcellularLocation>
    <subcellularLocation>
        <location evidence="2">Endoplasmic reticulum membrane</location>
        <topology evidence="2">Peripheral membrane protein</topology>
        <orientation evidence="2">Cytoplasmic side</orientation>
    </subcellularLocation>
    <subcellularLocation>
        <location evidence="2">Golgi apparatus membrane</location>
        <topology evidence="2">Peripheral membrane protein</topology>
        <orientation evidence="2">Cytoplasmic side</orientation>
    </subcellularLocation>
</comment>
<dbReference type="GO" id="GO:0005789">
    <property type="term" value="C:endoplasmic reticulum membrane"/>
    <property type="evidence" value="ECO:0007669"/>
    <property type="project" value="UniProtKB-SubCell"/>
</dbReference>
<keyword evidence="2" id="KW-0931">ER-Golgi transport</keyword>
<dbReference type="PANTHER" id="PTHR11141">
    <property type="entry name" value="PROTEIN TRANSPORT PROTEIN SEC23"/>
    <property type="match status" value="1"/>
</dbReference>
<dbReference type="SUPFAM" id="SSF82754">
    <property type="entry name" value="C-terminal, gelsolin-like domain of Sec23/24"/>
    <property type="match status" value="1"/>
</dbReference>
<keyword evidence="2" id="KW-0653">Protein transport</keyword>
<dbReference type="GO" id="GO:0046872">
    <property type="term" value="F:metal ion binding"/>
    <property type="evidence" value="ECO:0007669"/>
    <property type="project" value="UniProtKB-KW"/>
</dbReference>
<dbReference type="GO" id="GO:0070971">
    <property type="term" value="C:endoplasmic reticulum exit site"/>
    <property type="evidence" value="ECO:0007669"/>
    <property type="project" value="TreeGrafter"/>
</dbReference>
<organism evidence="3 4">
    <name type="scientific">Mycena chlorophos</name>
    <name type="common">Agaric fungus</name>
    <name type="synonym">Agaricus chlorophos</name>
    <dbReference type="NCBI Taxonomy" id="658473"/>
    <lineage>
        <taxon>Eukaryota</taxon>
        <taxon>Fungi</taxon>
        <taxon>Dikarya</taxon>
        <taxon>Basidiomycota</taxon>
        <taxon>Agaricomycotina</taxon>
        <taxon>Agaricomycetes</taxon>
        <taxon>Agaricomycetidae</taxon>
        <taxon>Agaricales</taxon>
        <taxon>Marasmiineae</taxon>
        <taxon>Mycenaceae</taxon>
        <taxon>Mycena</taxon>
    </lineage>
</organism>
<dbReference type="GO" id="GO:0000139">
    <property type="term" value="C:Golgi membrane"/>
    <property type="evidence" value="ECO:0007669"/>
    <property type="project" value="UniProtKB-SubCell"/>
</dbReference>
<proteinExistence type="inferred from homology"/>
<keyword evidence="4" id="KW-1185">Reference proteome</keyword>
<keyword evidence="2" id="KW-0479">Metal-binding</keyword>
<evidence type="ECO:0000313" key="4">
    <source>
        <dbReference type="Proteomes" id="UP000613580"/>
    </source>
</evidence>
<gene>
    <name evidence="3" type="ORF">HMN09_00418100</name>
</gene>
<dbReference type="AlphaFoldDB" id="A0A8H6WGI0"/>
<reference evidence="3" key="1">
    <citation type="submission" date="2020-05" db="EMBL/GenBank/DDBJ databases">
        <title>Mycena genomes resolve the evolution of fungal bioluminescence.</title>
        <authorList>
            <person name="Tsai I.J."/>
        </authorList>
    </citation>
    <scope>NUCLEOTIDE SEQUENCE</scope>
    <source>
        <strain evidence="3">110903Hualien_Pintung</strain>
    </source>
</reference>
<dbReference type="OrthoDB" id="3195128at2759"/>
<evidence type="ECO:0000256" key="1">
    <source>
        <dbReference type="ARBA" id="ARBA00009210"/>
    </source>
</evidence>
<dbReference type="GO" id="GO:0006886">
    <property type="term" value="P:intracellular protein transport"/>
    <property type="evidence" value="ECO:0007669"/>
    <property type="project" value="InterPro"/>
</dbReference>
<comment type="similarity">
    <text evidence="1 2">Belongs to the SEC23/SEC24 family. SEC23 subfamily.</text>
</comment>
<name>A0A8H6WGI0_MYCCL</name>
<protein>
    <recommendedName>
        <fullName evidence="2">Protein transport protein SEC23</fullName>
    </recommendedName>
</protein>
<dbReference type="InterPro" id="IPR029006">
    <property type="entry name" value="ADF-H/Gelsolin-like_dom_sf"/>
</dbReference>
<evidence type="ECO:0000256" key="2">
    <source>
        <dbReference type="RuleBase" id="RU365030"/>
    </source>
</evidence>
<keyword evidence="2" id="KW-0813">Transport</keyword>
<keyword evidence="2" id="KW-0472">Membrane</keyword>
<dbReference type="SUPFAM" id="SSF81811">
    <property type="entry name" value="Helical domain of Sec23/24"/>
    <property type="match status" value="1"/>
</dbReference>
<dbReference type="GO" id="GO:0090110">
    <property type="term" value="P:COPII-coated vesicle cargo loading"/>
    <property type="evidence" value="ECO:0007669"/>
    <property type="project" value="TreeGrafter"/>
</dbReference>
<sequence length="180" mass="20284">MGFNTTFDLQPTKELKVPGLIYVEVNAINSRTSTTVYFEVDTPAGQPLHGFRGLVQLVTHYQHSSDFQCLRATTMARNFADSEAGSPSIAASLEQEAAAVLIACIAVYKDEVEDLPDVLRWLDRMLIRRPLMSYTFETPSQPVLLDSGSIKHGVILLLDTFFHILIFHRESVAQWRKQGW</sequence>
<evidence type="ECO:0000313" key="3">
    <source>
        <dbReference type="EMBL" id="KAF7316847.1"/>
    </source>
</evidence>
<dbReference type="Proteomes" id="UP000613580">
    <property type="component" value="Unassembled WGS sequence"/>
</dbReference>
<dbReference type="Gene3D" id="3.40.20.10">
    <property type="entry name" value="Severin"/>
    <property type="match status" value="1"/>
</dbReference>